<name>A0A2D2W4M6_9CAUD</name>
<dbReference type="SUPFAM" id="SSF52540">
    <property type="entry name" value="P-loop containing nucleoside triphosphate hydrolases"/>
    <property type="match status" value="1"/>
</dbReference>
<evidence type="ECO:0000313" key="5">
    <source>
        <dbReference type="EMBL" id="ATS93138.1"/>
    </source>
</evidence>
<dbReference type="GO" id="GO:0005524">
    <property type="term" value="F:ATP binding"/>
    <property type="evidence" value="ECO:0007669"/>
    <property type="project" value="UniProtKB-KW"/>
</dbReference>
<keyword evidence="5" id="KW-0347">Helicase</keyword>
<evidence type="ECO:0000259" key="4">
    <source>
        <dbReference type="PROSITE" id="PS51206"/>
    </source>
</evidence>
<dbReference type="InterPro" id="IPR014015">
    <property type="entry name" value="Helicase_SF3_DNA-vir"/>
</dbReference>
<gene>
    <name evidence="5" type="ORF">SEA_PATIO_56</name>
</gene>
<reference evidence="5 6" key="1">
    <citation type="submission" date="2017-09" db="EMBL/GenBank/DDBJ databases">
        <authorList>
            <person name="Choi Z."/>
            <person name="Grubb S."/>
            <person name="Kuchan S."/>
            <person name="Pennathur K."/>
            <person name="Roskowski K."/>
            <person name="Garlena R.A."/>
            <person name="Russell D.A."/>
            <person name="Pope W.H."/>
            <person name="Jacobs-Sera D."/>
            <person name="Hatfull G.F."/>
        </authorList>
    </citation>
    <scope>NUCLEOTIDE SEQUENCE [LARGE SCALE GENOMIC DNA]</scope>
</reference>
<evidence type="ECO:0000256" key="2">
    <source>
        <dbReference type="ARBA" id="ARBA00022801"/>
    </source>
</evidence>
<protein>
    <submittedName>
        <fullName evidence="5">DNA primase/polymerase/helicase</fullName>
    </submittedName>
</protein>
<accession>A0A2D2W4M6</accession>
<evidence type="ECO:0000256" key="1">
    <source>
        <dbReference type="ARBA" id="ARBA00022741"/>
    </source>
</evidence>
<keyword evidence="1" id="KW-0547">Nucleotide-binding</keyword>
<keyword evidence="2" id="KW-0378">Hydrolase</keyword>
<dbReference type="Proteomes" id="UP000240586">
    <property type="component" value="Segment"/>
</dbReference>
<dbReference type="GO" id="GO:0004386">
    <property type="term" value="F:helicase activity"/>
    <property type="evidence" value="ECO:0007669"/>
    <property type="project" value="UniProtKB-KW"/>
</dbReference>
<dbReference type="EMBL" id="MF919542">
    <property type="protein sequence ID" value="ATS93138.1"/>
    <property type="molecule type" value="Genomic_DNA"/>
</dbReference>
<feature type="domain" description="SF3 helicase" evidence="4">
    <location>
        <begin position="564"/>
        <end position="725"/>
    </location>
</feature>
<dbReference type="SMART" id="SM00885">
    <property type="entry name" value="D5_N"/>
    <property type="match status" value="1"/>
</dbReference>
<dbReference type="Gene3D" id="3.40.50.300">
    <property type="entry name" value="P-loop containing nucleotide triphosphate hydrolases"/>
    <property type="match status" value="1"/>
</dbReference>
<keyword evidence="6" id="KW-1185">Reference proteome</keyword>
<dbReference type="PANTHER" id="PTHR35372:SF2">
    <property type="entry name" value="SF3 HELICASE DOMAIN-CONTAINING PROTEIN"/>
    <property type="match status" value="1"/>
</dbReference>
<keyword evidence="3" id="KW-0067">ATP-binding</keyword>
<organism evidence="5 6">
    <name type="scientific">Gordonia phage Patio</name>
    <dbReference type="NCBI Taxonomy" id="2041515"/>
    <lineage>
        <taxon>Viruses</taxon>
        <taxon>Duplodnaviria</taxon>
        <taxon>Heunggongvirae</taxon>
        <taxon>Uroviricota</taxon>
        <taxon>Caudoviricetes</taxon>
        <taxon>Zierdtviridae</taxon>
        <taxon>Emilbogenvirinae</taxon>
        <taxon>Skysandvirus</taxon>
        <taxon>Skysandvirus patio</taxon>
    </lineage>
</organism>
<dbReference type="GO" id="GO:0016787">
    <property type="term" value="F:hydrolase activity"/>
    <property type="evidence" value="ECO:0007669"/>
    <property type="project" value="UniProtKB-KW"/>
</dbReference>
<sequence length="853" mass="95671">MTIYGDHAGVYLQRGWHCPLPIPEGLKSTPPDDTTGNKPYITEIDVENWCEEIPESNIGVRMPTVTIDGEKYEVIGIDVDQYDSKSGGETLDTLIEQYGPLPSTWRSTSRDPENPSGIRFYLVPAGAKWVGKPGPDIEIIQRTHRYAITWPSVVTWDKGKVDPPRHYRWYDADDIPCDEPPVVSELPHLPDNWREAMFKGWASGDRVIVDEINDIDLAFAWLKDEIPGYAEAPSGQMDRASEPGKLADQMSAGAHDMMVARLHEIVQLAAEGHHGLEIGIQRVRKAFFEETLGANDGEARRDLTSAKLEWRRAVCGEVSKLRDDIANGMVRISTVGGYTAADGEIDIEVFREKTLKQWIERRNTIVDASEYEDSDSGRAHMFLDALGDSIRPIRGGADEWAWWDDEIGRLVKLSKSETYGLLWSRSVQASLRAAAGAAWHRGNLQEEAGDVEADDSFKAAKDFEKRATDAGNRMKIEHSMSMAHVLSKNPIDPADFDTNRLTWGVGNGVLDLTGATNGIAEYDSLCRKGKPEDLILQHTPVAYEPNYTHPLWESYLDTFLPDREYRRYVRKVFGYAFMGGNPQRRIIFLQGGTSTGKTTIIEACQAALGDYAGSIDINGLFRQKREAGPMPEIIAAFPRRVVFASEVGQRNRLHSDVIKRLTGGDSVTARALYSNVMVQRTPMFTPIIATNSMPTIEDGDAALWRRLLVLPFDKAVPLSNADVTPIRDVPEALRAVLSWLVDGLLDYLLEGLDESLPKEVSKRRAMFIAGTSTFQTFLAEMLTADEDGKEVSTKVYDLFRQWSKREEVEPLSRREFYARMRENGYPTKKATVRRRDKVTSETIFVGFRLSGQP</sequence>
<proteinExistence type="predicted"/>
<dbReference type="InterPro" id="IPR006500">
    <property type="entry name" value="Helicase_put_C_phage/plasmid"/>
</dbReference>
<dbReference type="Pfam" id="PF09250">
    <property type="entry name" value="Prim-Pol"/>
    <property type="match status" value="1"/>
</dbReference>
<dbReference type="Pfam" id="PF08706">
    <property type="entry name" value="D5_N"/>
    <property type="match status" value="1"/>
</dbReference>
<evidence type="ECO:0000256" key="3">
    <source>
        <dbReference type="ARBA" id="ARBA00022840"/>
    </source>
</evidence>
<dbReference type="InterPro" id="IPR051620">
    <property type="entry name" value="ORF904-like_C"/>
</dbReference>
<dbReference type="InterPro" id="IPR027417">
    <property type="entry name" value="P-loop_NTPase"/>
</dbReference>
<dbReference type="PROSITE" id="PS51206">
    <property type="entry name" value="SF3_HELICASE_1"/>
    <property type="match status" value="1"/>
</dbReference>
<dbReference type="InterPro" id="IPR014818">
    <property type="entry name" value="Phage/plasmid_primase_P4_C"/>
</dbReference>
<dbReference type="InterPro" id="IPR015330">
    <property type="entry name" value="DNA_primase/pol_bifunc_N"/>
</dbReference>
<dbReference type="NCBIfam" id="TIGR01613">
    <property type="entry name" value="primase_Cterm"/>
    <property type="match status" value="1"/>
</dbReference>
<evidence type="ECO:0000313" key="6">
    <source>
        <dbReference type="Proteomes" id="UP000240586"/>
    </source>
</evidence>
<dbReference type="PANTHER" id="PTHR35372">
    <property type="entry name" value="ATP BINDING PROTEIN-RELATED"/>
    <property type="match status" value="1"/>
</dbReference>